<evidence type="ECO:0000256" key="2">
    <source>
        <dbReference type="ARBA" id="ARBA00004496"/>
    </source>
</evidence>
<evidence type="ECO:0000256" key="9">
    <source>
        <dbReference type="ARBA" id="ARBA00022821"/>
    </source>
</evidence>
<dbReference type="InterPro" id="IPR058922">
    <property type="entry name" value="WHD_DRP"/>
</dbReference>
<dbReference type="SUPFAM" id="SSF52058">
    <property type="entry name" value="L domain-like"/>
    <property type="match status" value="1"/>
</dbReference>
<evidence type="ECO:0000259" key="13">
    <source>
        <dbReference type="Pfam" id="PF23559"/>
    </source>
</evidence>
<dbReference type="Gene3D" id="1.20.5.4130">
    <property type="match status" value="1"/>
</dbReference>
<dbReference type="AlphaFoldDB" id="A0AAF0WVW0"/>
<dbReference type="InterPro" id="IPR041118">
    <property type="entry name" value="Rx_N"/>
</dbReference>
<keyword evidence="16" id="KW-1185">Reference proteome</keyword>
<dbReference type="FunFam" id="3.40.50.300:FF:001091">
    <property type="entry name" value="Probable disease resistance protein At1g61300"/>
    <property type="match status" value="1"/>
</dbReference>
<dbReference type="Pfam" id="PF23559">
    <property type="entry name" value="WHD_DRP"/>
    <property type="match status" value="1"/>
</dbReference>
<dbReference type="InterPro" id="IPR027417">
    <property type="entry name" value="P-loop_NTPase"/>
</dbReference>
<dbReference type="CDD" id="cd14798">
    <property type="entry name" value="RX-CC_like"/>
    <property type="match status" value="1"/>
</dbReference>
<feature type="domain" description="Disease resistance protein winged helix" evidence="13">
    <location>
        <begin position="418"/>
        <end position="490"/>
    </location>
</feature>
<dbReference type="InterPro" id="IPR038005">
    <property type="entry name" value="RX-like_CC"/>
</dbReference>
<accession>A0AAF0WVW0</accession>
<keyword evidence="6" id="KW-0381">Hypersensitive response</keyword>
<evidence type="ECO:0000256" key="10">
    <source>
        <dbReference type="ARBA" id="ARBA00022840"/>
    </source>
</evidence>
<dbReference type="Gene3D" id="3.80.10.10">
    <property type="entry name" value="Ribonuclease Inhibitor"/>
    <property type="match status" value="1"/>
</dbReference>
<dbReference type="KEGG" id="dcr:108216355"/>
<dbReference type="InterPro" id="IPR032675">
    <property type="entry name" value="LRR_dom_sf"/>
</dbReference>
<evidence type="ECO:0000259" key="12">
    <source>
        <dbReference type="Pfam" id="PF18052"/>
    </source>
</evidence>
<evidence type="ECO:0000256" key="7">
    <source>
        <dbReference type="ARBA" id="ARBA00022737"/>
    </source>
</evidence>
<evidence type="ECO:0000313" key="15">
    <source>
        <dbReference type="EMBL" id="WOG96762.1"/>
    </source>
</evidence>
<dbReference type="Gene3D" id="1.10.10.10">
    <property type="entry name" value="Winged helix-like DNA-binding domain superfamily/Winged helix DNA-binding domain"/>
    <property type="match status" value="1"/>
</dbReference>
<dbReference type="GO" id="GO:0043531">
    <property type="term" value="F:ADP binding"/>
    <property type="evidence" value="ECO:0007669"/>
    <property type="project" value="InterPro"/>
</dbReference>
<dbReference type="PRINTS" id="PR00364">
    <property type="entry name" value="DISEASERSIST"/>
</dbReference>
<evidence type="ECO:0000256" key="3">
    <source>
        <dbReference type="ARBA" id="ARBA00008894"/>
    </source>
</evidence>
<comment type="subcellular location">
    <subcellularLocation>
        <location evidence="2">Cytoplasm</location>
    </subcellularLocation>
</comment>
<evidence type="ECO:0000259" key="11">
    <source>
        <dbReference type="Pfam" id="PF00931"/>
    </source>
</evidence>
<dbReference type="InterPro" id="IPR002182">
    <property type="entry name" value="NB-ARC"/>
</dbReference>
<sequence>MVDATVSFAIGKLDDFLTHGINTRRGVKDGIRWLKDELAYLQSSVRDAEAKQELSYLIRQWIENIKEVANDAVILLERFSALQEEHSDQEAGVLDRMRSLICMCKKESNFYSIGKEIQSLKGRVIEIKNRRDEYGLNNVLGTPIVQQRKRTLLRATSFGNLVDVVGLEDDFKTLLAQLLSEDSSLNLISIYGMGGLGKTTLASKLYHSSELSHFQSRAWVCVSQEYDIKDVLNKIIKSFQGQEFDMLKMDEVDLLRHLRKILQDSNRYLAVIDDIWDVEAWEKIKIAFPDKKNGSRVIVTTRNKKVAERVDDRCFVHELRFMREDESWQLFCKRAKPTRDLEKLGMEMVNRCQGLPLAIVVLSGILLHKTSREDWSKVKDYIWRQLKNDSVEIQDILNLSYSDLSFQMQQCFLYLARFPEDHVIQVNKLKLLWIAEEFITEAEEGDGIAMEDVAEDYLNELVNRSIIQITTLSFNGEVLQCRVHDLVHDLSIQKAAEQKLLGIFDSSKQHTSSIDVLHRQPRHAIYNGIREYLKLLGPSTDNLKLRSLALINQSSRILNIEEMKMIYTRFKYVRVLDLTNVKSEGIPAEIGNLVLLKFLGLTRGSTYKKVLVIPPTIGKLKKLQTLCGSRWIPCEYEFPREIRELKELRHLHFSQGLLRWRLNIGKHQTKIQTLRTIGYEDWIQIDSTNLPNLHTLGIRVDSAEGNAYSLDSVANLGSLQIFILEFRSNILPTIKPLSLCKRLKKVYLYGKIRVTLELLFLPDSVTNLSLHSTEFTEDPMPTLGSISNLTVLELYGVYMGKKMVCGHDAFPSLQFLKVKDLPNLEEWQVDDGAMPSLKGFQIEACEKLKMIPSRITCVPPIPVTYAYKIVSAVKETRQR</sequence>
<keyword evidence="10" id="KW-0067">ATP-binding</keyword>
<dbReference type="FunFam" id="1.10.10.10:FF:000322">
    <property type="entry name" value="Probable disease resistance protein At1g63360"/>
    <property type="match status" value="1"/>
</dbReference>
<dbReference type="InterPro" id="IPR036388">
    <property type="entry name" value="WH-like_DNA-bd_sf"/>
</dbReference>
<dbReference type="SUPFAM" id="SSF52540">
    <property type="entry name" value="P-loop containing nucleoside triphosphate hydrolases"/>
    <property type="match status" value="1"/>
</dbReference>
<evidence type="ECO:0000256" key="8">
    <source>
        <dbReference type="ARBA" id="ARBA00022741"/>
    </source>
</evidence>
<dbReference type="Pfam" id="PF23598">
    <property type="entry name" value="LRR_14"/>
    <property type="match status" value="1"/>
</dbReference>
<dbReference type="InterPro" id="IPR044974">
    <property type="entry name" value="Disease_R_plants"/>
</dbReference>
<evidence type="ECO:0000256" key="4">
    <source>
        <dbReference type="ARBA" id="ARBA00022490"/>
    </source>
</evidence>
<dbReference type="PANTHER" id="PTHR23155:SF1152">
    <property type="entry name" value="AAA+ ATPASE DOMAIN-CONTAINING PROTEIN"/>
    <property type="match status" value="1"/>
</dbReference>
<dbReference type="InterPro" id="IPR042197">
    <property type="entry name" value="Apaf_helical"/>
</dbReference>
<reference evidence="15" key="2">
    <citation type="submission" date="2022-03" db="EMBL/GenBank/DDBJ databases">
        <title>Draft title - Genomic analysis of global carrot germplasm unveils the trajectory of domestication and the origin of high carotenoid orange carrot.</title>
        <authorList>
            <person name="Iorizzo M."/>
            <person name="Ellison S."/>
            <person name="Senalik D."/>
            <person name="Macko-Podgorni A."/>
            <person name="Grzebelus D."/>
            <person name="Bostan H."/>
            <person name="Rolling W."/>
            <person name="Curaba J."/>
            <person name="Simon P."/>
        </authorList>
    </citation>
    <scope>NUCLEOTIDE SEQUENCE</scope>
    <source>
        <tissue evidence="15">Leaf</tissue>
    </source>
</reference>
<dbReference type="Gene3D" id="3.40.50.300">
    <property type="entry name" value="P-loop containing nucleotide triphosphate hydrolases"/>
    <property type="match status" value="1"/>
</dbReference>
<gene>
    <name evidence="15" type="ORF">DCAR_0416098</name>
</gene>
<dbReference type="Proteomes" id="UP000077755">
    <property type="component" value="Chromosome 4"/>
</dbReference>
<keyword evidence="8" id="KW-0547">Nucleotide-binding</keyword>
<dbReference type="PANTHER" id="PTHR23155">
    <property type="entry name" value="DISEASE RESISTANCE PROTEIN RP"/>
    <property type="match status" value="1"/>
</dbReference>
<organism evidence="15 16">
    <name type="scientific">Daucus carota subsp. sativus</name>
    <name type="common">Carrot</name>
    <dbReference type="NCBI Taxonomy" id="79200"/>
    <lineage>
        <taxon>Eukaryota</taxon>
        <taxon>Viridiplantae</taxon>
        <taxon>Streptophyta</taxon>
        <taxon>Embryophyta</taxon>
        <taxon>Tracheophyta</taxon>
        <taxon>Spermatophyta</taxon>
        <taxon>Magnoliopsida</taxon>
        <taxon>eudicotyledons</taxon>
        <taxon>Gunneridae</taxon>
        <taxon>Pentapetalae</taxon>
        <taxon>asterids</taxon>
        <taxon>campanulids</taxon>
        <taxon>Apiales</taxon>
        <taxon>Apiaceae</taxon>
        <taxon>Apioideae</taxon>
        <taxon>Scandiceae</taxon>
        <taxon>Daucinae</taxon>
        <taxon>Daucus</taxon>
        <taxon>Daucus sect. Daucus</taxon>
    </lineage>
</organism>
<feature type="domain" description="Disease resistance N-terminal" evidence="12">
    <location>
        <begin position="6"/>
        <end position="88"/>
    </location>
</feature>
<proteinExistence type="inferred from homology"/>
<comment type="similarity">
    <text evidence="3">Belongs to the disease resistance NB-LRR family.</text>
</comment>
<dbReference type="GO" id="GO:0051607">
    <property type="term" value="P:defense response to virus"/>
    <property type="evidence" value="ECO:0007669"/>
    <property type="project" value="UniProtKB-ARBA"/>
</dbReference>
<dbReference type="GO" id="GO:0009626">
    <property type="term" value="P:plant-type hypersensitive response"/>
    <property type="evidence" value="ECO:0007669"/>
    <property type="project" value="UniProtKB-KW"/>
</dbReference>
<evidence type="ECO:0008006" key="17">
    <source>
        <dbReference type="Google" id="ProtNLM"/>
    </source>
</evidence>
<dbReference type="EMBL" id="CP093346">
    <property type="protein sequence ID" value="WOG96762.1"/>
    <property type="molecule type" value="Genomic_DNA"/>
</dbReference>
<feature type="domain" description="NB-ARC" evidence="11">
    <location>
        <begin position="175"/>
        <end position="338"/>
    </location>
</feature>
<evidence type="ECO:0000256" key="1">
    <source>
        <dbReference type="ARBA" id="ARBA00002074"/>
    </source>
</evidence>
<evidence type="ECO:0000259" key="14">
    <source>
        <dbReference type="Pfam" id="PF23598"/>
    </source>
</evidence>
<feature type="domain" description="Disease resistance R13L4/SHOC-2-like LRR" evidence="14">
    <location>
        <begin position="545"/>
        <end position="844"/>
    </location>
</feature>
<evidence type="ECO:0000313" key="16">
    <source>
        <dbReference type="Proteomes" id="UP000077755"/>
    </source>
</evidence>
<dbReference type="Pfam" id="PF18052">
    <property type="entry name" value="Rx_N"/>
    <property type="match status" value="1"/>
</dbReference>
<evidence type="ECO:0000256" key="5">
    <source>
        <dbReference type="ARBA" id="ARBA00022614"/>
    </source>
</evidence>
<keyword evidence="9" id="KW-0611">Plant defense</keyword>
<dbReference type="Gene3D" id="1.10.8.430">
    <property type="entry name" value="Helical domain of apoptotic protease-activating factors"/>
    <property type="match status" value="1"/>
</dbReference>
<protein>
    <recommendedName>
        <fullName evidence="17">NB-ARC domain-containing protein</fullName>
    </recommendedName>
</protein>
<keyword evidence="7" id="KW-0677">Repeat</keyword>
<keyword evidence="4" id="KW-0963">Cytoplasm</keyword>
<keyword evidence="5" id="KW-0433">Leucine-rich repeat</keyword>
<dbReference type="Pfam" id="PF00931">
    <property type="entry name" value="NB-ARC"/>
    <property type="match status" value="1"/>
</dbReference>
<evidence type="ECO:0000256" key="6">
    <source>
        <dbReference type="ARBA" id="ARBA00022667"/>
    </source>
</evidence>
<name>A0AAF0WVW0_DAUCS</name>
<dbReference type="InterPro" id="IPR055414">
    <property type="entry name" value="LRR_R13L4/SHOC2-like"/>
</dbReference>
<dbReference type="GO" id="GO:0005524">
    <property type="term" value="F:ATP binding"/>
    <property type="evidence" value="ECO:0007669"/>
    <property type="project" value="UniProtKB-KW"/>
</dbReference>
<reference evidence="15" key="1">
    <citation type="journal article" date="2016" name="Nat. Genet.">
        <title>A high-quality carrot genome assembly provides new insights into carotenoid accumulation and asterid genome evolution.</title>
        <authorList>
            <person name="Iorizzo M."/>
            <person name="Ellison S."/>
            <person name="Senalik D."/>
            <person name="Zeng P."/>
            <person name="Satapoomin P."/>
            <person name="Huang J."/>
            <person name="Bowman M."/>
            <person name="Iovene M."/>
            <person name="Sanseverino W."/>
            <person name="Cavagnaro P."/>
            <person name="Yildiz M."/>
            <person name="Macko-Podgorni A."/>
            <person name="Moranska E."/>
            <person name="Grzebelus E."/>
            <person name="Grzebelus D."/>
            <person name="Ashrafi H."/>
            <person name="Zheng Z."/>
            <person name="Cheng S."/>
            <person name="Spooner D."/>
            <person name="Van Deynze A."/>
            <person name="Simon P."/>
        </authorList>
    </citation>
    <scope>NUCLEOTIDE SEQUENCE</scope>
    <source>
        <tissue evidence="15">Leaf</tissue>
    </source>
</reference>
<comment type="function">
    <text evidence="1">Confers resistance to late blight (Phytophthora infestans) races carrying the avirulence gene Avr1. Resistance proteins guard the plant against pathogens that contain an appropriate avirulence protein via an indirect interaction with this avirulence protein. That triggers a defense system including the hypersensitive response, which restricts the pathogen growth.</text>
</comment>